<dbReference type="VEuPathDB" id="FungiDB:CND00480"/>
<dbReference type="OrthoDB" id="1532798at2759"/>
<accession>Q5KJ65</accession>
<evidence type="ECO:0000259" key="4">
    <source>
        <dbReference type="Pfam" id="PF02441"/>
    </source>
</evidence>
<dbReference type="SUPFAM" id="SSF52507">
    <property type="entry name" value="Homo-oligomeric flavin-containing Cys decarboxylases, HFCD"/>
    <property type="match status" value="1"/>
</dbReference>
<dbReference type="PaxDb" id="214684-Q5KJ65"/>
<evidence type="ECO:0000313" key="5">
    <source>
        <dbReference type="EMBL" id="AAW43084.1"/>
    </source>
</evidence>
<dbReference type="GO" id="GO:0015937">
    <property type="term" value="P:coenzyme A biosynthetic process"/>
    <property type="evidence" value="ECO:0000318"/>
    <property type="project" value="GO_Central"/>
</dbReference>
<dbReference type="HOGENOM" id="CLU_855347_0_0_1"/>
<sequence length="368" mass="40270">MSSTSQTTNARLSRLPRKPPRPFISAHHRPPTRNHTTTDNIFRVLLISSGSVASIKIPNIVEELVKVGNIDIQIIATKASTHFYSQEDVDKSVQSALNLSDEEMQDDVGVRIWTDEDEWSDWKKVGDPILHIELRRWADIVVVAPCSADLLAKISCGLCDTLASSFLRALSSSTPVVICPAMNTHMYQHRLTAKHLAVVQDELGYLVSGPQGAGRLACGDDGPGKMTDWHDIVSLIQGFATMHQTQVSLASLTFPSLSMPYPSASASPSDTFIDTPSPPPASADTSTYNLPHRFPCGASSNLPQQREKEKGIGEHPTMVVPLPDPHPLSTEAALNGEKMPASVYAKNVDWEKLANDGGLWHRKWWLGV</sequence>
<evidence type="ECO:0000256" key="3">
    <source>
        <dbReference type="SAM" id="MobiDB-lite"/>
    </source>
</evidence>
<dbReference type="Gene3D" id="3.40.50.1950">
    <property type="entry name" value="Flavin prenyltransferase-like"/>
    <property type="match status" value="1"/>
</dbReference>
<evidence type="ECO:0000256" key="2">
    <source>
        <dbReference type="ARBA" id="ARBA00038350"/>
    </source>
</evidence>
<dbReference type="OMA" id="PFISAHH"/>
<dbReference type="InterPro" id="IPR036551">
    <property type="entry name" value="Flavin_trans-like"/>
</dbReference>
<dbReference type="GO" id="GO:0071513">
    <property type="term" value="C:phosphopantothenoylcysteine decarboxylase complex"/>
    <property type="evidence" value="ECO:0000318"/>
    <property type="project" value="GO_Central"/>
</dbReference>
<dbReference type="Pfam" id="PF02441">
    <property type="entry name" value="Flavoprotein"/>
    <property type="match status" value="1"/>
</dbReference>
<dbReference type="InterPro" id="IPR003382">
    <property type="entry name" value="Flavoprotein"/>
</dbReference>
<feature type="region of interest" description="Disordered" evidence="3">
    <location>
        <begin position="1"/>
        <end position="34"/>
    </location>
</feature>
<evidence type="ECO:0000256" key="1">
    <source>
        <dbReference type="ARBA" id="ARBA00022993"/>
    </source>
</evidence>
<dbReference type="STRING" id="214684.Q5KJ65"/>
<gene>
    <name evidence="5" type="ordered locus">CND00480</name>
</gene>
<dbReference type="InParanoid" id="Q5KJ65"/>
<dbReference type="AlphaFoldDB" id="Q5KJ65"/>
<feature type="domain" description="Flavoprotein" evidence="4">
    <location>
        <begin position="43"/>
        <end position="236"/>
    </location>
</feature>
<dbReference type="eggNOG" id="KOG0672">
    <property type="taxonomic scope" value="Eukaryota"/>
</dbReference>
<dbReference type="GeneID" id="3257341"/>
<feature type="compositionally biased region" description="Polar residues" evidence="3">
    <location>
        <begin position="1"/>
        <end position="10"/>
    </location>
</feature>
<dbReference type="PANTHER" id="PTHR14359:SF6">
    <property type="entry name" value="PHOSPHOPANTOTHENOYLCYSTEINE DECARBOXYLASE"/>
    <property type="match status" value="1"/>
</dbReference>
<reference evidence="5 6" key="1">
    <citation type="journal article" date="2005" name="Science">
        <title>The genome of the basidiomycetous yeast and human pathogen Cryptococcus neoformans.</title>
        <authorList>
            <person name="Loftus B.J."/>
            <person name="Fung E."/>
            <person name="Roncaglia P."/>
            <person name="Rowley D."/>
            <person name="Amedeo P."/>
            <person name="Bruno D."/>
            <person name="Vamathevan J."/>
            <person name="Miranda M."/>
            <person name="Anderson I.J."/>
            <person name="Fraser J.A."/>
            <person name="Allen J.E."/>
            <person name="Bosdet I.E."/>
            <person name="Brent M.R."/>
            <person name="Chiu R."/>
            <person name="Doering T.L."/>
            <person name="Donlin M.J."/>
            <person name="D'Souza C.A."/>
            <person name="Fox D.S."/>
            <person name="Grinberg V."/>
            <person name="Fu J."/>
            <person name="Fukushima M."/>
            <person name="Haas B.J."/>
            <person name="Huang J.C."/>
            <person name="Janbon G."/>
            <person name="Jones S.J."/>
            <person name="Koo H.L."/>
            <person name="Krzywinski M.I."/>
            <person name="Kwon-Chung J.K."/>
            <person name="Lengeler K.B."/>
            <person name="Maiti R."/>
            <person name="Marra M.A."/>
            <person name="Marra R.E."/>
            <person name="Mathewson C.A."/>
            <person name="Mitchell T.G."/>
            <person name="Pertea M."/>
            <person name="Riggs F.R."/>
            <person name="Salzberg S.L."/>
            <person name="Schein J.E."/>
            <person name="Shvartsbeyn A."/>
            <person name="Shin H."/>
            <person name="Shumway M."/>
            <person name="Specht C.A."/>
            <person name="Suh B.B."/>
            <person name="Tenney A."/>
            <person name="Utterback T.R."/>
            <person name="Wickes B.L."/>
            <person name="Wortman J.R."/>
            <person name="Wye N.H."/>
            <person name="Kronstad J.W."/>
            <person name="Lodge J.K."/>
            <person name="Heitman J."/>
            <person name="Davis R.W."/>
            <person name="Fraser C.M."/>
            <person name="Hyman R.W."/>
        </authorList>
    </citation>
    <scope>NUCLEOTIDE SEQUENCE [LARGE SCALE GENOMIC DNA]</scope>
    <source>
        <strain evidence="6">JEC21 / ATCC MYA-565</strain>
    </source>
</reference>
<keyword evidence="1" id="KW-0173">Coenzyme A biosynthesis</keyword>
<dbReference type="Proteomes" id="UP000002149">
    <property type="component" value="Chromosome 4"/>
</dbReference>
<evidence type="ECO:0000313" key="6">
    <source>
        <dbReference type="Proteomes" id="UP000002149"/>
    </source>
</evidence>
<feature type="compositionally biased region" description="Basic residues" evidence="3">
    <location>
        <begin position="14"/>
        <end position="32"/>
    </location>
</feature>
<protein>
    <submittedName>
        <fullName evidence="5">Protein phosphatase inhibitor, putative</fullName>
    </submittedName>
</protein>
<dbReference type="GO" id="GO:0004633">
    <property type="term" value="F:phosphopantothenoylcysteine decarboxylase activity"/>
    <property type="evidence" value="ECO:0000318"/>
    <property type="project" value="GO_Central"/>
</dbReference>
<dbReference type="KEGG" id="cne:CND00480"/>
<proteinExistence type="inferred from homology"/>
<organism evidence="5 6">
    <name type="scientific">Cryptococcus deneoformans (strain JEC21 / ATCC MYA-565)</name>
    <name type="common">Cryptococcus neoformans var. neoformans serotype D</name>
    <dbReference type="NCBI Taxonomy" id="214684"/>
    <lineage>
        <taxon>Eukaryota</taxon>
        <taxon>Fungi</taxon>
        <taxon>Dikarya</taxon>
        <taxon>Basidiomycota</taxon>
        <taxon>Agaricomycotina</taxon>
        <taxon>Tremellomycetes</taxon>
        <taxon>Tremellales</taxon>
        <taxon>Cryptococcaceae</taxon>
        <taxon>Cryptococcus</taxon>
        <taxon>Cryptococcus neoformans species complex</taxon>
    </lineage>
</organism>
<dbReference type="RefSeq" id="XP_024512717.1">
    <property type="nucleotide sequence ID" value="XM_024656942.1"/>
</dbReference>
<dbReference type="GO" id="GO:0010181">
    <property type="term" value="F:FMN binding"/>
    <property type="evidence" value="ECO:0000318"/>
    <property type="project" value="GO_Central"/>
</dbReference>
<keyword evidence="6" id="KW-1185">Reference proteome</keyword>
<name>Q5KJ65_CRYD1</name>
<dbReference type="PANTHER" id="PTHR14359">
    <property type="entry name" value="HOMO-OLIGOMERIC FLAVIN CONTAINING CYS DECARBOXYLASE FAMILY"/>
    <property type="match status" value="1"/>
</dbReference>
<dbReference type="EMBL" id="AE017344">
    <property type="protein sequence ID" value="AAW43084.1"/>
    <property type="molecule type" value="Genomic_DNA"/>
</dbReference>
<comment type="similarity">
    <text evidence="2">Belongs to the HFCD (homooligomeric flavin containing Cys decarboxylase) superfamily.</text>
</comment>